<gene>
    <name evidence="3" type="ORF">B0T22DRAFT_438677</name>
</gene>
<dbReference type="AlphaFoldDB" id="A0AAE1CIM9"/>
<feature type="transmembrane region" description="Helical" evidence="2">
    <location>
        <begin position="20"/>
        <end position="42"/>
    </location>
</feature>
<keyword evidence="4" id="KW-1185">Reference proteome</keyword>
<evidence type="ECO:0000313" key="3">
    <source>
        <dbReference type="EMBL" id="KAK3695724.1"/>
    </source>
</evidence>
<comment type="caution">
    <text evidence="3">The sequence shown here is derived from an EMBL/GenBank/DDBJ whole genome shotgun (WGS) entry which is preliminary data.</text>
</comment>
<proteinExistence type="predicted"/>
<keyword evidence="2" id="KW-1133">Transmembrane helix</keyword>
<feature type="region of interest" description="Disordered" evidence="1">
    <location>
        <begin position="293"/>
        <end position="314"/>
    </location>
</feature>
<dbReference type="Proteomes" id="UP001270362">
    <property type="component" value="Unassembled WGS sequence"/>
</dbReference>
<evidence type="ECO:0000256" key="2">
    <source>
        <dbReference type="SAM" id="Phobius"/>
    </source>
</evidence>
<reference evidence="3" key="1">
    <citation type="journal article" date="2023" name="Mol. Phylogenet. Evol.">
        <title>Genome-scale phylogeny and comparative genomics of the fungal order Sordariales.</title>
        <authorList>
            <person name="Hensen N."/>
            <person name="Bonometti L."/>
            <person name="Westerberg I."/>
            <person name="Brannstrom I.O."/>
            <person name="Guillou S."/>
            <person name="Cros-Aarteil S."/>
            <person name="Calhoun S."/>
            <person name="Haridas S."/>
            <person name="Kuo A."/>
            <person name="Mondo S."/>
            <person name="Pangilinan J."/>
            <person name="Riley R."/>
            <person name="LaButti K."/>
            <person name="Andreopoulos B."/>
            <person name="Lipzen A."/>
            <person name="Chen C."/>
            <person name="Yan M."/>
            <person name="Daum C."/>
            <person name="Ng V."/>
            <person name="Clum A."/>
            <person name="Steindorff A."/>
            <person name="Ohm R.A."/>
            <person name="Martin F."/>
            <person name="Silar P."/>
            <person name="Natvig D.O."/>
            <person name="Lalanne C."/>
            <person name="Gautier V."/>
            <person name="Ament-Velasquez S.L."/>
            <person name="Kruys A."/>
            <person name="Hutchinson M.I."/>
            <person name="Powell A.J."/>
            <person name="Barry K."/>
            <person name="Miller A.N."/>
            <person name="Grigoriev I.V."/>
            <person name="Debuchy R."/>
            <person name="Gladieux P."/>
            <person name="Hiltunen Thoren M."/>
            <person name="Johannesson H."/>
        </authorList>
    </citation>
    <scope>NUCLEOTIDE SEQUENCE</scope>
    <source>
        <strain evidence="3">CBS 314.62</strain>
    </source>
</reference>
<keyword evidence="2" id="KW-0472">Membrane</keyword>
<sequence>MGPFQYRPSPWWALSRLFSPLLQMLTAVWGYISVIKIAASTFLSATKSFWSGLIQLAGFALMAVGVWVNPATGAVAVATAGIVSGICSLQSLAAQVEPLCTWMNTLTGWDMNEKALVCEMPPRLSLREPVVADIAVTWAFRRALSLYPNSTGDGMITVADKEEFLVSVQEHEHTIKAHLNNINRTQDALGNLLCIMQKYPTSTPSNYSSLTQLRLSMHISANPHVLAVADLVKDLARHADEQLALRKALVHDLGHGTKDTSRRLATMINEACGLETRAVQWRNSVLKEIENTEDQIRKARSPAHESTARYQQQRPDNYKQIKDAAMKRGNSMRIIRRCGLLWG</sequence>
<reference evidence="3" key="2">
    <citation type="submission" date="2023-06" db="EMBL/GenBank/DDBJ databases">
        <authorList>
            <consortium name="Lawrence Berkeley National Laboratory"/>
            <person name="Haridas S."/>
            <person name="Hensen N."/>
            <person name="Bonometti L."/>
            <person name="Westerberg I."/>
            <person name="Brannstrom I.O."/>
            <person name="Guillou S."/>
            <person name="Cros-Aarteil S."/>
            <person name="Calhoun S."/>
            <person name="Kuo A."/>
            <person name="Mondo S."/>
            <person name="Pangilinan J."/>
            <person name="Riley R."/>
            <person name="Labutti K."/>
            <person name="Andreopoulos B."/>
            <person name="Lipzen A."/>
            <person name="Chen C."/>
            <person name="Yanf M."/>
            <person name="Daum C."/>
            <person name="Ng V."/>
            <person name="Clum A."/>
            <person name="Steindorff A."/>
            <person name="Ohm R."/>
            <person name="Martin F."/>
            <person name="Silar P."/>
            <person name="Natvig D."/>
            <person name="Lalanne C."/>
            <person name="Gautier V."/>
            <person name="Ament-Velasquez S.L."/>
            <person name="Kruys A."/>
            <person name="Hutchinson M.I."/>
            <person name="Powell A.J."/>
            <person name="Barry K."/>
            <person name="Miller A.N."/>
            <person name="Grigoriev I.V."/>
            <person name="Debuchy R."/>
            <person name="Gladieux P."/>
            <person name="Thoren M.H."/>
            <person name="Johannesson H."/>
        </authorList>
    </citation>
    <scope>NUCLEOTIDE SEQUENCE</scope>
    <source>
        <strain evidence="3">CBS 314.62</strain>
    </source>
</reference>
<organism evidence="3 4">
    <name type="scientific">Podospora appendiculata</name>
    <dbReference type="NCBI Taxonomy" id="314037"/>
    <lineage>
        <taxon>Eukaryota</taxon>
        <taxon>Fungi</taxon>
        <taxon>Dikarya</taxon>
        <taxon>Ascomycota</taxon>
        <taxon>Pezizomycotina</taxon>
        <taxon>Sordariomycetes</taxon>
        <taxon>Sordariomycetidae</taxon>
        <taxon>Sordariales</taxon>
        <taxon>Podosporaceae</taxon>
        <taxon>Podospora</taxon>
    </lineage>
</organism>
<evidence type="ECO:0000256" key="1">
    <source>
        <dbReference type="SAM" id="MobiDB-lite"/>
    </source>
</evidence>
<feature type="compositionally biased region" description="Basic and acidic residues" evidence="1">
    <location>
        <begin position="293"/>
        <end position="307"/>
    </location>
</feature>
<protein>
    <submittedName>
        <fullName evidence="3">Uncharacterized protein</fullName>
    </submittedName>
</protein>
<dbReference type="EMBL" id="JAULSO010000001">
    <property type="protein sequence ID" value="KAK3695724.1"/>
    <property type="molecule type" value="Genomic_DNA"/>
</dbReference>
<keyword evidence="2" id="KW-0812">Transmembrane</keyword>
<evidence type="ECO:0000313" key="4">
    <source>
        <dbReference type="Proteomes" id="UP001270362"/>
    </source>
</evidence>
<dbReference type="CDD" id="cd00077">
    <property type="entry name" value="HDc"/>
    <property type="match status" value="1"/>
</dbReference>
<dbReference type="InterPro" id="IPR003607">
    <property type="entry name" value="HD/PDEase_dom"/>
</dbReference>
<name>A0AAE1CIM9_9PEZI</name>
<feature type="transmembrane region" description="Helical" evidence="2">
    <location>
        <begin position="49"/>
        <end position="68"/>
    </location>
</feature>
<accession>A0AAE1CIM9</accession>